<accession>A0A553RIM7</accession>
<reference evidence="3 4" key="1">
    <citation type="journal article" date="2019" name="Sci. Data">
        <title>Hybrid genome assembly and annotation of Danionella translucida.</title>
        <authorList>
            <person name="Kadobianskyi M."/>
            <person name="Schulze L."/>
            <person name="Schuelke M."/>
            <person name="Judkewitz B."/>
        </authorList>
    </citation>
    <scope>NUCLEOTIDE SEQUENCE [LARGE SCALE GENOMIC DNA]</scope>
    <source>
        <strain evidence="3 4">Bolton</strain>
    </source>
</reference>
<evidence type="ECO:0000256" key="1">
    <source>
        <dbReference type="SAM" id="Coils"/>
    </source>
</evidence>
<evidence type="ECO:0000313" key="4">
    <source>
        <dbReference type="Proteomes" id="UP000316079"/>
    </source>
</evidence>
<sequence>MEKIDVKTESRNDGHWVENLFPPRFTFQNLLESLSTQQYESSKDPPVNQARAVEEPHRSSRRKLYQAALQEVQQMEMEQKKEALGVHDLRGSNSGQNEIELCLWNEKDLSKLRVGFAEVKRDRWQLKQQLNCAEEQLKAEHKKRMWLQSKVEMLEDQLSIYQKKITHQDLEIKHLKSESQALKGQIQTLTTEVREKVEEADQWKTTLQKAIEDMQEVEQERVKLAWELERQQARWRSEGERLDKAAQIEPVLLRLESSLRQTQADLDAERERHTRSRTALDIFQRHFSSK</sequence>
<dbReference type="AlphaFoldDB" id="A0A553RIM7"/>
<dbReference type="PANTHER" id="PTHR48251">
    <property type="entry name" value="COILED-COIL DOMAIN-CONTAINING PROTEIN 160"/>
    <property type="match status" value="1"/>
</dbReference>
<protein>
    <submittedName>
        <fullName evidence="3">Uncharacterized protein</fullName>
    </submittedName>
</protein>
<feature type="coiled-coil region" evidence="1">
    <location>
        <begin position="116"/>
        <end position="143"/>
    </location>
</feature>
<organism evidence="3 4">
    <name type="scientific">Danionella cerebrum</name>
    <dbReference type="NCBI Taxonomy" id="2873325"/>
    <lineage>
        <taxon>Eukaryota</taxon>
        <taxon>Metazoa</taxon>
        <taxon>Chordata</taxon>
        <taxon>Craniata</taxon>
        <taxon>Vertebrata</taxon>
        <taxon>Euteleostomi</taxon>
        <taxon>Actinopterygii</taxon>
        <taxon>Neopterygii</taxon>
        <taxon>Teleostei</taxon>
        <taxon>Ostariophysi</taxon>
        <taxon>Cypriniformes</taxon>
        <taxon>Danionidae</taxon>
        <taxon>Danioninae</taxon>
        <taxon>Danionella</taxon>
    </lineage>
</organism>
<feature type="coiled-coil region" evidence="1">
    <location>
        <begin position="172"/>
        <end position="272"/>
    </location>
</feature>
<evidence type="ECO:0000313" key="3">
    <source>
        <dbReference type="EMBL" id="TRZ02027.1"/>
    </source>
</evidence>
<dbReference type="EMBL" id="SRMA01024024">
    <property type="protein sequence ID" value="TRZ02027.1"/>
    <property type="molecule type" value="Genomic_DNA"/>
</dbReference>
<comment type="caution">
    <text evidence="3">The sequence shown here is derived from an EMBL/GenBank/DDBJ whole genome shotgun (WGS) entry which is preliminary data.</text>
</comment>
<keyword evidence="1" id="KW-0175">Coiled coil</keyword>
<feature type="region of interest" description="Disordered" evidence="2">
    <location>
        <begin position="36"/>
        <end position="60"/>
    </location>
</feature>
<keyword evidence="4" id="KW-1185">Reference proteome</keyword>
<dbReference type="Proteomes" id="UP000316079">
    <property type="component" value="Unassembled WGS sequence"/>
</dbReference>
<proteinExistence type="predicted"/>
<dbReference type="OrthoDB" id="5985715at2759"/>
<gene>
    <name evidence="3" type="ORF">DNTS_024185</name>
</gene>
<dbReference type="STRING" id="623744.A0A553RIM7"/>
<dbReference type="PANTHER" id="PTHR48251:SF1">
    <property type="entry name" value="COILED-COIL DOMAIN-CONTAINING PROTEIN 160"/>
    <property type="match status" value="1"/>
</dbReference>
<evidence type="ECO:0000256" key="2">
    <source>
        <dbReference type="SAM" id="MobiDB-lite"/>
    </source>
</evidence>
<name>A0A553RIM7_9TELE</name>